<feature type="transmembrane region" description="Helical" evidence="3">
    <location>
        <begin position="9"/>
        <end position="27"/>
    </location>
</feature>
<keyword evidence="1 3" id="KW-0472">Membrane</keyword>
<dbReference type="SUPFAM" id="SSF103088">
    <property type="entry name" value="OmpA-like"/>
    <property type="match status" value="1"/>
</dbReference>
<dbReference type="KEGG" id="ypa:YPA_0288"/>
<feature type="region of interest" description="Disordered" evidence="2">
    <location>
        <begin position="555"/>
        <end position="578"/>
    </location>
</feature>
<dbReference type="CDD" id="cd07185">
    <property type="entry name" value="OmpA_C-like"/>
    <property type="match status" value="1"/>
</dbReference>
<keyword evidence="3" id="KW-1133">Transmembrane helix</keyword>
<evidence type="ECO:0000259" key="4">
    <source>
        <dbReference type="PROSITE" id="PS51123"/>
    </source>
</evidence>
<reference evidence="5 6" key="1">
    <citation type="journal article" date="2006" name="J. Bacteriol.">
        <title>Complete genome sequence of Yersinia pestis strains Antiqua and Nepal516: evidence of gene reduction in an emerging pathogen.</title>
        <authorList>
            <person name="Chain P.S."/>
            <person name="Hu P."/>
            <person name="Malfatti S.A."/>
            <person name="Radnedge L."/>
            <person name="Larimer F."/>
            <person name="Vergez L.M."/>
            <person name="Worsham P."/>
            <person name="Chu M.C."/>
            <person name="Andersen G.L."/>
        </authorList>
    </citation>
    <scope>NUCLEOTIDE SEQUENCE [LARGE SCALE GENOMIC DNA]</scope>
    <source>
        <strain evidence="5 6">Antiqua</strain>
    </source>
</reference>
<dbReference type="PROSITE" id="PS51123">
    <property type="entry name" value="OMPA_2"/>
    <property type="match status" value="1"/>
</dbReference>
<evidence type="ECO:0000313" key="5">
    <source>
        <dbReference type="EMBL" id="ABG12257.1"/>
    </source>
</evidence>
<dbReference type="AlphaFoldDB" id="A0A0E1NTY9"/>
<name>A0A0E1NTY9_YERPA</name>
<evidence type="ECO:0000313" key="6">
    <source>
        <dbReference type="Proteomes" id="UP000001971"/>
    </source>
</evidence>
<gene>
    <name evidence="5" type="ordered locus">YPA_0288</name>
</gene>
<feature type="compositionally biased region" description="Polar residues" evidence="2">
    <location>
        <begin position="563"/>
        <end position="578"/>
    </location>
</feature>
<organism evidence="5 6">
    <name type="scientific">Yersinia pestis bv. Antiqua (strain Antiqua)</name>
    <dbReference type="NCBI Taxonomy" id="360102"/>
    <lineage>
        <taxon>Bacteria</taxon>
        <taxon>Pseudomonadati</taxon>
        <taxon>Pseudomonadota</taxon>
        <taxon>Gammaproteobacteria</taxon>
        <taxon>Enterobacterales</taxon>
        <taxon>Yersiniaceae</taxon>
        <taxon>Yersinia</taxon>
    </lineage>
</organism>
<sequence length="578" mass="63589" precursor="true">MSRWWQRGLWLWAGLLAVILCLAFLPLSPWGRWLMLAWVVLICMLGGSRAGRQAAGASSDPLFAGLATENGLLPENSRLPVVLVCGDGLASWFGRERSHQSAQGCWLRVDDISTLRQFARQLLWQRPEWAAQLAVMMVVNPQQRRDERLLAADLQELRWQLMQLRRDSRHPVPLLLSSTVATSVARDTVWLSQQQTPPLTLWSTVSTPGSLADWQRAESRAVQAERLKQAVLFSSQHDWLNAQVLPVLQAPNADVDPLAPQQIIQQQVASLADPVPASLWQHWLAAHTTLTQVAGWHPPPPAAHDALPLPDFVFSALPLGSGVSSRRRVLRHGVTLLTLAAMVALCSSAWQNRQLLHRVAFDIRQYHSVAMTDYSPKAQAVAVLHRDAGLLDEGYRNGEPLRLGLGLYRGERLRPPLLAAIKSYIPPPPPPPAPPAPKTVRLDSLSLFDVGKFTLNAGSTKMLVTALIDIKAKPGWLIVVAGHTDITGDAQANHILSLKRAEALRDWMLSTSDVSPTCFAVQGYGATRPIADNDTPDGRALNRRVEISLVPQADACQGPDVKTASQDESDVSTQEMEK</sequence>
<dbReference type="Pfam" id="PF00691">
    <property type="entry name" value="OmpA"/>
    <property type="match status" value="1"/>
</dbReference>
<dbReference type="Proteomes" id="UP000001971">
    <property type="component" value="Chromosome"/>
</dbReference>
<dbReference type="PANTHER" id="PTHR30329:SF20">
    <property type="entry name" value="EXPORTED PROTEIN"/>
    <property type="match status" value="1"/>
</dbReference>
<dbReference type="PANTHER" id="PTHR30329">
    <property type="entry name" value="STATOR ELEMENT OF FLAGELLAR MOTOR COMPLEX"/>
    <property type="match status" value="1"/>
</dbReference>
<dbReference type="GO" id="GO:0016020">
    <property type="term" value="C:membrane"/>
    <property type="evidence" value="ECO:0007669"/>
    <property type="project" value="UniProtKB-UniRule"/>
</dbReference>
<dbReference type="PATRIC" id="fig|360102.15.peg.3291"/>
<dbReference type="RefSeq" id="WP_002228049.1">
    <property type="nucleotide sequence ID" value="NC_008150.1"/>
</dbReference>
<evidence type="ECO:0000256" key="3">
    <source>
        <dbReference type="SAM" id="Phobius"/>
    </source>
</evidence>
<dbReference type="InterPro" id="IPR036737">
    <property type="entry name" value="OmpA-like_sf"/>
</dbReference>
<protein>
    <submittedName>
        <fullName evidence="5">Putative OmpA-family membrane protein</fullName>
    </submittedName>
</protein>
<accession>A0A0E1NTY9</accession>
<dbReference type="InterPro" id="IPR050330">
    <property type="entry name" value="Bact_OuterMem_StrucFunc"/>
</dbReference>
<feature type="domain" description="OmpA-like" evidence="4">
    <location>
        <begin position="435"/>
        <end position="553"/>
    </location>
</feature>
<evidence type="ECO:0000256" key="2">
    <source>
        <dbReference type="SAM" id="MobiDB-lite"/>
    </source>
</evidence>
<dbReference type="HOGENOM" id="CLU_035799_1_0_6"/>
<dbReference type="EMBL" id="CP000308">
    <property type="protein sequence ID" value="ABG12257.1"/>
    <property type="molecule type" value="Genomic_DNA"/>
</dbReference>
<dbReference type="InterPro" id="IPR006665">
    <property type="entry name" value="OmpA-like"/>
</dbReference>
<proteinExistence type="predicted"/>
<evidence type="ECO:0000256" key="1">
    <source>
        <dbReference type="PROSITE-ProRule" id="PRU00473"/>
    </source>
</evidence>
<keyword evidence="3" id="KW-0812">Transmembrane</keyword>
<dbReference type="Gene3D" id="3.30.1330.60">
    <property type="entry name" value="OmpA-like domain"/>
    <property type="match status" value="1"/>
</dbReference>